<protein>
    <submittedName>
        <fullName evidence="1">Uncharacterized protein</fullName>
    </submittedName>
</protein>
<proteinExistence type="predicted"/>
<accession>A0A8R7Q419</accession>
<dbReference type="EnsemblPlants" id="TuG1812G0400001510.01.T01">
    <property type="protein sequence ID" value="TuG1812G0400001510.01.T01.cds367469"/>
    <property type="gene ID" value="TuG1812G0400001510.01"/>
</dbReference>
<reference evidence="2" key="1">
    <citation type="journal article" date="2013" name="Nature">
        <title>Draft genome of the wheat A-genome progenitor Triticum urartu.</title>
        <authorList>
            <person name="Ling H.Q."/>
            <person name="Zhao S."/>
            <person name="Liu D."/>
            <person name="Wang J."/>
            <person name="Sun H."/>
            <person name="Zhang C."/>
            <person name="Fan H."/>
            <person name="Li D."/>
            <person name="Dong L."/>
            <person name="Tao Y."/>
            <person name="Gao C."/>
            <person name="Wu H."/>
            <person name="Li Y."/>
            <person name="Cui Y."/>
            <person name="Guo X."/>
            <person name="Zheng S."/>
            <person name="Wang B."/>
            <person name="Yu K."/>
            <person name="Liang Q."/>
            <person name="Yang W."/>
            <person name="Lou X."/>
            <person name="Chen J."/>
            <person name="Feng M."/>
            <person name="Jian J."/>
            <person name="Zhang X."/>
            <person name="Luo G."/>
            <person name="Jiang Y."/>
            <person name="Liu J."/>
            <person name="Wang Z."/>
            <person name="Sha Y."/>
            <person name="Zhang B."/>
            <person name="Wu H."/>
            <person name="Tang D."/>
            <person name="Shen Q."/>
            <person name="Xue P."/>
            <person name="Zou S."/>
            <person name="Wang X."/>
            <person name="Liu X."/>
            <person name="Wang F."/>
            <person name="Yang Y."/>
            <person name="An X."/>
            <person name="Dong Z."/>
            <person name="Zhang K."/>
            <person name="Zhang X."/>
            <person name="Luo M.C."/>
            <person name="Dvorak J."/>
            <person name="Tong Y."/>
            <person name="Wang J."/>
            <person name="Yang H."/>
            <person name="Li Z."/>
            <person name="Wang D."/>
            <person name="Zhang A."/>
            <person name="Wang J."/>
        </authorList>
    </citation>
    <scope>NUCLEOTIDE SEQUENCE</scope>
    <source>
        <strain evidence="2">cv. G1812</strain>
    </source>
</reference>
<keyword evidence="2" id="KW-1185">Reference proteome</keyword>
<dbReference type="Proteomes" id="UP000015106">
    <property type="component" value="Chromosome 4"/>
</dbReference>
<evidence type="ECO:0000313" key="2">
    <source>
        <dbReference type="Proteomes" id="UP000015106"/>
    </source>
</evidence>
<dbReference type="AlphaFoldDB" id="A0A8R7Q419"/>
<name>A0A8R7Q419_TRIUA</name>
<reference evidence="1" key="3">
    <citation type="submission" date="2022-06" db="UniProtKB">
        <authorList>
            <consortium name="EnsemblPlants"/>
        </authorList>
    </citation>
    <scope>IDENTIFICATION</scope>
</reference>
<organism evidence="1 2">
    <name type="scientific">Triticum urartu</name>
    <name type="common">Red wild einkorn</name>
    <name type="synonym">Crithodium urartu</name>
    <dbReference type="NCBI Taxonomy" id="4572"/>
    <lineage>
        <taxon>Eukaryota</taxon>
        <taxon>Viridiplantae</taxon>
        <taxon>Streptophyta</taxon>
        <taxon>Embryophyta</taxon>
        <taxon>Tracheophyta</taxon>
        <taxon>Spermatophyta</taxon>
        <taxon>Magnoliopsida</taxon>
        <taxon>Liliopsida</taxon>
        <taxon>Poales</taxon>
        <taxon>Poaceae</taxon>
        <taxon>BOP clade</taxon>
        <taxon>Pooideae</taxon>
        <taxon>Triticodae</taxon>
        <taxon>Triticeae</taxon>
        <taxon>Triticinae</taxon>
        <taxon>Triticum</taxon>
    </lineage>
</organism>
<dbReference type="Gramene" id="TuG1812G0400001510.01.T01">
    <property type="protein sequence ID" value="TuG1812G0400001510.01.T01.cds367469"/>
    <property type="gene ID" value="TuG1812G0400001510.01"/>
</dbReference>
<sequence>MQNSHRHSKLSIRRRQFRLYLTISSQCQLQLRRVELGGSCLPVEAQDDRLMHLLVPALDKGHSI</sequence>
<reference evidence="1" key="2">
    <citation type="submission" date="2018-03" db="EMBL/GenBank/DDBJ databases">
        <title>The Triticum urartu genome reveals the dynamic nature of wheat genome evolution.</title>
        <authorList>
            <person name="Ling H."/>
            <person name="Ma B."/>
            <person name="Shi X."/>
            <person name="Liu H."/>
            <person name="Dong L."/>
            <person name="Sun H."/>
            <person name="Cao Y."/>
            <person name="Gao Q."/>
            <person name="Zheng S."/>
            <person name="Li Y."/>
            <person name="Yu Y."/>
            <person name="Du H."/>
            <person name="Qi M."/>
            <person name="Li Y."/>
            <person name="Yu H."/>
            <person name="Cui Y."/>
            <person name="Wang N."/>
            <person name="Chen C."/>
            <person name="Wu H."/>
            <person name="Zhao Y."/>
            <person name="Zhang J."/>
            <person name="Li Y."/>
            <person name="Zhou W."/>
            <person name="Zhang B."/>
            <person name="Hu W."/>
            <person name="Eijk M."/>
            <person name="Tang J."/>
            <person name="Witsenboer H."/>
            <person name="Zhao S."/>
            <person name="Li Z."/>
            <person name="Zhang A."/>
            <person name="Wang D."/>
            <person name="Liang C."/>
        </authorList>
    </citation>
    <scope>NUCLEOTIDE SEQUENCE [LARGE SCALE GENOMIC DNA]</scope>
    <source>
        <strain evidence="1">cv. G1812</strain>
    </source>
</reference>
<evidence type="ECO:0000313" key="1">
    <source>
        <dbReference type="EnsemblPlants" id="TuG1812G0400001510.01.T01.cds367469"/>
    </source>
</evidence>